<accession>A0A1G2R893</accession>
<name>A0A1G2R893_9BACT</name>
<keyword evidence="1" id="KW-0472">Membrane</keyword>
<sequence>MHDDPSVGKIIWYSILGIVGVLVLWIVLASAIWGFGVATAGIFGRGEAHKQIQSAANRIQAYDHFFNKCAAIQAGEARIDALLKEQKLYEPGSGDFARVSSSLTGVIIARHESIVQYNADASKDYTIGQFRDSDLPYQIPNTEYPEGGKARCNFGTGS</sequence>
<reference evidence="2 3" key="1">
    <citation type="journal article" date="2016" name="Nat. Commun.">
        <title>Thousands of microbial genomes shed light on interconnected biogeochemical processes in an aquifer system.</title>
        <authorList>
            <person name="Anantharaman K."/>
            <person name="Brown C.T."/>
            <person name="Hug L.A."/>
            <person name="Sharon I."/>
            <person name="Castelle C.J."/>
            <person name="Probst A.J."/>
            <person name="Thomas B.C."/>
            <person name="Singh A."/>
            <person name="Wilkins M.J."/>
            <person name="Karaoz U."/>
            <person name="Brodie E.L."/>
            <person name="Williams K.H."/>
            <person name="Hubbard S.S."/>
            <person name="Banfield J.F."/>
        </authorList>
    </citation>
    <scope>NUCLEOTIDE SEQUENCE [LARGE SCALE GENOMIC DNA]</scope>
</reference>
<feature type="transmembrane region" description="Helical" evidence="1">
    <location>
        <begin position="12"/>
        <end position="43"/>
    </location>
</feature>
<keyword evidence="1" id="KW-1133">Transmembrane helix</keyword>
<comment type="caution">
    <text evidence="2">The sequence shown here is derived from an EMBL/GenBank/DDBJ whole genome shotgun (WGS) entry which is preliminary data.</text>
</comment>
<evidence type="ECO:0000313" key="3">
    <source>
        <dbReference type="Proteomes" id="UP000179258"/>
    </source>
</evidence>
<evidence type="ECO:0000313" key="2">
    <source>
        <dbReference type="EMBL" id="OHA69033.1"/>
    </source>
</evidence>
<evidence type="ECO:0008006" key="4">
    <source>
        <dbReference type="Google" id="ProtNLM"/>
    </source>
</evidence>
<gene>
    <name evidence="2" type="ORF">A3D59_02825</name>
</gene>
<keyword evidence="1" id="KW-0812">Transmembrane</keyword>
<proteinExistence type="predicted"/>
<dbReference type="AlphaFoldDB" id="A0A1G2R893"/>
<organism evidence="2 3">
    <name type="scientific">Candidatus Wildermuthbacteria bacterium RIFCSPHIGHO2_02_FULL_47_17</name>
    <dbReference type="NCBI Taxonomy" id="1802452"/>
    <lineage>
        <taxon>Bacteria</taxon>
        <taxon>Candidatus Wildermuthiibacteriota</taxon>
    </lineage>
</organism>
<evidence type="ECO:0000256" key="1">
    <source>
        <dbReference type="SAM" id="Phobius"/>
    </source>
</evidence>
<protein>
    <recommendedName>
        <fullName evidence="4">LemA family protein</fullName>
    </recommendedName>
</protein>
<dbReference type="Proteomes" id="UP000179258">
    <property type="component" value="Unassembled WGS sequence"/>
</dbReference>
<dbReference type="EMBL" id="MHTX01000002">
    <property type="protein sequence ID" value="OHA69033.1"/>
    <property type="molecule type" value="Genomic_DNA"/>
</dbReference>